<organism evidence="4 5">
    <name type="scientific">Ramlibacter cellulosilyticus</name>
    <dbReference type="NCBI Taxonomy" id="2764187"/>
    <lineage>
        <taxon>Bacteria</taxon>
        <taxon>Pseudomonadati</taxon>
        <taxon>Pseudomonadota</taxon>
        <taxon>Betaproteobacteria</taxon>
        <taxon>Burkholderiales</taxon>
        <taxon>Comamonadaceae</taxon>
        <taxon>Ramlibacter</taxon>
    </lineage>
</organism>
<dbReference type="SMART" id="SM00448">
    <property type="entry name" value="REC"/>
    <property type="match status" value="1"/>
</dbReference>
<name>A0A923S988_9BURK</name>
<evidence type="ECO:0000313" key="5">
    <source>
        <dbReference type="Proteomes" id="UP000608513"/>
    </source>
</evidence>
<dbReference type="InterPro" id="IPR050595">
    <property type="entry name" value="Bact_response_regulator"/>
</dbReference>
<dbReference type="Pfam" id="PF00072">
    <property type="entry name" value="Response_reg"/>
    <property type="match status" value="1"/>
</dbReference>
<keyword evidence="5" id="KW-1185">Reference proteome</keyword>
<feature type="modified residue" description="4-aspartylphosphate" evidence="2">
    <location>
        <position position="58"/>
    </location>
</feature>
<evidence type="ECO:0000259" key="3">
    <source>
        <dbReference type="PROSITE" id="PS50110"/>
    </source>
</evidence>
<sequence>MTETKARVVLVEDSPRIQAELREALGMVFDVVAVIATAQEAVEWLQAHPRGWDLAVVDIFLKQGHGFQVLRHCAPQAHQSVVVLSNYTREPARSSALEQGASAVFDKGLEMEQFLAYCAARAEVHARHQARAAAAEAKASLPRRMPVARSSGMLHEAA</sequence>
<evidence type="ECO:0000256" key="1">
    <source>
        <dbReference type="ARBA" id="ARBA00022553"/>
    </source>
</evidence>
<dbReference type="PANTHER" id="PTHR44591:SF3">
    <property type="entry name" value="RESPONSE REGULATORY DOMAIN-CONTAINING PROTEIN"/>
    <property type="match status" value="1"/>
</dbReference>
<feature type="domain" description="Response regulatory" evidence="3">
    <location>
        <begin position="7"/>
        <end position="122"/>
    </location>
</feature>
<dbReference type="InterPro" id="IPR001789">
    <property type="entry name" value="Sig_transdc_resp-reg_receiver"/>
</dbReference>
<dbReference type="EMBL" id="JACORT010000001">
    <property type="protein sequence ID" value="MBC5781421.1"/>
    <property type="molecule type" value="Genomic_DNA"/>
</dbReference>
<dbReference type="Gene3D" id="3.40.50.2300">
    <property type="match status" value="1"/>
</dbReference>
<accession>A0A923S988</accession>
<gene>
    <name evidence="4" type="ORF">H8N03_00610</name>
</gene>
<dbReference type="GO" id="GO:0000160">
    <property type="term" value="P:phosphorelay signal transduction system"/>
    <property type="evidence" value="ECO:0007669"/>
    <property type="project" value="InterPro"/>
</dbReference>
<evidence type="ECO:0000256" key="2">
    <source>
        <dbReference type="PROSITE-ProRule" id="PRU00169"/>
    </source>
</evidence>
<proteinExistence type="predicted"/>
<dbReference type="PROSITE" id="PS50110">
    <property type="entry name" value="RESPONSE_REGULATORY"/>
    <property type="match status" value="1"/>
</dbReference>
<dbReference type="InterPro" id="IPR011006">
    <property type="entry name" value="CheY-like_superfamily"/>
</dbReference>
<reference evidence="4" key="1">
    <citation type="submission" date="2020-08" db="EMBL/GenBank/DDBJ databases">
        <title>Ramlibacter sp. USB13 16S ribosomal RNA gene genome sequencing and assembly.</title>
        <authorList>
            <person name="Kang M."/>
        </authorList>
    </citation>
    <scope>NUCLEOTIDE SEQUENCE</scope>
    <source>
        <strain evidence="4">USB13</strain>
    </source>
</reference>
<dbReference type="SUPFAM" id="SSF52172">
    <property type="entry name" value="CheY-like"/>
    <property type="match status" value="1"/>
</dbReference>
<dbReference type="RefSeq" id="WP_187074183.1">
    <property type="nucleotide sequence ID" value="NZ_JACORT010000001.1"/>
</dbReference>
<keyword evidence="1 2" id="KW-0597">Phosphoprotein</keyword>
<dbReference type="AlphaFoldDB" id="A0A923S988"/>
<dbReference type="PANTHER" id="PTHR44591">
    <property type="entry name" value="STRESS RESPONSE REGULATOR PROTEIN 1"/>
    <property type="match status" value="1"/>
</dbReference>
<protein>
    <submittedName>
        <fullName evidence="4">Response regulator</fullName>
    </submittedName>
</protein>
<comment type="caution">
    <text evidence="4">The sequence shown here is derived from an EMBL/GenBank/DDBJ whole genome shotgun (WGS) entry which is preliminary data.</text>
</comment>
<evidence type="ECO:0000313" key="4">
    <source>
        <dbReference type="EMBL" id="MBC5781421.1"/>
    </source>
</evidence>
<dbReference type="Proteomes" id="UP000608513">
    <property type="component" value="Unassembled WGS sequence"/>
</dbReference>